<keyword evidence="3" id="KW-1185">Reference proteome</keyword>
<name>A0A444PQA4_9MICO</name>
<sequence length="343" mass="36968">MGNLLDGTGGDVTGSLWIDTRWNGVSGIGRFSREVTSRLRPGWKSLSCGSPSSALDVVNPRRLSAGPSDLIYSPGYNGGLARAPQLLTLHDLMHLRSERSELRARYYDLVIRPIVKRCGAVLTVSEASRSVIEEWLGDGSVRVINVGNGLSRSIEAAPASTSASRRVLYVGNMKDHKKFPLVARALAGMSDWSLDVVTTDPAEAGEMIGSLPELDGRVRLLSRISDDELAGVYATASVIMMPSSEEGFGLPAIEALAADRRVVYWSGCDAIGEVLGKFGVCVSEPDDIREWQASIVLAASMTLPSEQPGYSEWLQRYDWDDVAGRVQSVLDDLGAAPRKGDAE</sequence>
<evidence type="ECO:0000313" key="3">
    <source>
        <dbReference type="Proteomes" id="UP000288547"/>
    </source>
</evidence>
<reference evidence="2 3" key="1">
    <citation type="submission" date="2018-12" db="EMBL/GenBank/DDBJ databases">
        <authorList>
            <person name="Li F."/>
        </authorList>
    </citation>
    <scope>NUCLEOTIDE SEQUENCE [LARGE SCALE GENOMIC DNA]</scope>
    <source>
        <strain evidence="2 3">11W25H-1</strain>
    </source>
</reference>
<dbReference type="PANTHER" id="PTHR46401">
    <property type="entry name" value="GLYCOSYLTRANSFERASE WBBK-RELATED"/>
    <property type="match status" value="1"/>
</dbReference>
<dbReference type="RefSeq" id="WP_128495957.1">
    <property type="nucleotide sequence ID" value="NZ_RZNB01000006.1"/>
</dbReference>
<organism evidence="2 3">
    <name type="scientific">Labedella phragmitis</name>
    <dbReference type="NCBI Taxonomy" id="2498849"/>
    <lineage>
        <taxon>Bacteria</taxon>
        <taxon>Bacillati</taxon>
        <taxon>Actinomycetota</taxon>
        <taxon>Actinomycetes</taxon>
        <taxon>Micrococcales</taxon>
        <taxon>Microbacteriaceae</taxon>
        <taxon>Labedella</taxon>
    </lineage>
</organism>
<dbReference type="Pfam" id="PF13692">
    <property type="entry name" value="Glyco_trans_1_4"/>
    <property type="match status" value="1"/>
</dbReference>
<dbReference type="Gene3D" id="3.40.50.2000">
    <property type="entry name" value="Glycogen Phosphorylase B"/>
    <property type="match status" value="2"/>
</dbReference>
<protein>
    <submittedName>
        <fullName evidence="2">Glycosyltransferase</fullName>
    </submittedName>
</protein>
<gene>
    <name evidence="2" type="ORF">ELQ90_14295</name>
</gene>
<evidence type="ECO:0000313" key="2">
    <source>
        <dbReference type="EMBL" id="RWZ46605.1"/>
    </source>
</evidence>
<evidence type="ECO:0000256" key="1">
    <source>
        <dbReference type="ARBA" id="ARBA00022679"/>
    </source>
</evidence>
<dbReference type="EMBL" id="RZNB01000006">
    <property type="protein sequence ID" value="RWZ46605.1"/>
    <property type="molecule type" value="Genomic_DNA"/>
</dbReference>
<proteinExistence type="predicted"/>
<dbReference type="OrthoDB" id="9801609at2"/>
<accession>A0A444PQA4</accession>
<dbReference type="GO" id="GO:0009103">
    <property type="term" value="P:lipopolysaccharide biosynthetic process"/>
    <property type="evidence" value="ECO:0007669"/>
    <property type="project" value="TreeGrafter"/>
</dbReference>
<dbReference type="AlphaFoldDB" id="A0A444PQA4"/>
<dbReference type="Proteomes" id="UP000288547">
    <property type="component" value="Unassembled WGS sequence"/>
</dbReference>
<dbReference type="PANTHER" id="PTHR46401:SF2">
    <property type="entry name" value="GLYCOSYLTRANSFERASE WBBK-RELATED"/>
    <property type="match status" value="1"/>
</dbReference>
<keyword evidence="1 2" id="KW-0808">Transferase</keyword>
<dbReference type="GO" id="GO:0016757">
    <property type="term" value="F:glycosyltransferase activity"/>
    <property type="evidence" value="ECO:0007669"/>
    <property type="project" value="TreeGrafter"/>
</dbReference>
<comment type="caution">
    <text evidence="2">The sequence shown here is derived from an EMBL/GenBank/DDBJ whole genome shotgun (WGS) entry which is preliminary data.</text>
</comment>
<dbReference type="SUPFAM" id="SSF53756">
    <property type="entry name" value="UDP-Glycosyltransferase/glycogen phosphorylase"/>
    <property type="match status" value="1"/>
</dbReference>